<dbReference type="PANTHER" id="PTHR10540:SF8">
    <property type="entry name" value="COP9 SIGNALOSOME COMPLEX SUBUNIT 6"/>
    <property type="match status" value="1"/>
</dbReference>
<dbReference type="Pfam" id="PF01398">
    <property type="entry name" value="JAB"/>
    <property type="match status" value="1"/>
</dbReference>
<dbReference type="Proteomes" id="UP000298663">
    <property type="component" value="Unassembled WGS sequence"/>
</dbReference>
<dbReference type="SMART" id="SM00232">
    <property type="entry name" value="JAB_MPN"/>
    <property type="match status" value="1"/>
</dbReference>
<evidence type="ECO:0000313" key="5">
    <source>
        <dbReference type="Proteomes" id="UP000298663"/>
    </source>
</evidence>
<gene>
    <name evidence="4" type="ORF">L596_019529</name>
</gene>
<organism evidence="4 5">
    <name type="scientific">Steinernema carpocapsae</name>
    <name type="common">Entomopathogenic nematode</name>
    <dbReference type="NCBI Taxonomy" id="34508"/>
    <lineage>
        <taxon>Eukaryota</taxon>
        <taxon>Metazoa</taxon>
        <taxon>Ecdysozoa</taxon>
        <taxon>Nematoda</taxon>
        <taxon>Chromadorea</taxon>
        <taxon>Rhabditida</taxon>
        <taxon>Tylenchina</taxon>
        <taxon>Panagrolaimomorpha</taxon>
        <taxon>Strongyloidoidea</taxon>
        <taxon>Steinernematidae</taxon>
        <taxon>Steinernema</taxon>
    </lineage>
</organism>
<dbReference type="PROSITE" id="PS50249">
    <property type="entry name" value="MPN"/>
    <property type="match status" value="1"/>
</dbReference>
<evidence type="ECO:0000313" key="4">
    <source>
        <dbReference type="EMBL" id="TKR72004.1"/>
    </source>
</evidence>
<evidence type="ECO:0000256" key="2">
    <source>
        <dbReference type="ARBA" id="ARBA00014871"/>
    </source>
</evidence>
<evidence type="ECO:0000256" key="1">
    <source>
        <dbReference type="ARBA" id="ARBA00010893"/>
    </source>
</evidence>
<dbReference type="Gene3D" id="3.40.140.10">
    <property type="entry name" value="Cytidine Deaminase, domain 2"/>
    <property type="match status" value="1"/>
</dbReference>
<dbReference type="InterPro" id="IPR000555">
    <property type="entry name" value="JAMM/MPN+_dom"/>
</dbReference>
<evidence type="ECO:0000259" key="3">
    <source>
        <dbReference type="PROSITE" id="PS50249"/>
    </source>
</evidence>
<comment type="caution">
    <text evidence="4">The sequence shown here is derived from an EMBL/GenBank/DDBJ whole genome shotgun (WGS) entry which is preliminary data.</text>
</comment>
<keyword evidence="5" id="KW-1185">Reference proteome</keyword>
<feature type="domain" description="MPN" evidence="3">
    <location>
        <begin position="29"/>
        <end position="169"/>
    </location>
</feature>
<dbReference type="AlphaFoldDB" id="A0A4U5MQW7"/>
<dbReference type="GO" id="GO:0008237">
    <property type="term" value="F:metallopeptidase activity"/>
    <property type="evidence" value="ECO:0007669"/>
    <property type="project" value="InterPro"/>
</dbReference>
<comment type="similarity">
    <text evidence="1">Belongs to the peptidase M67A family. CSN6 subfamily.</text>
</comment>
<accession>A0A4U5MQW7</accession>
<reference evidence="4 5" key="1">
    <citation type="journal article" date="2015" name="Genome Biol.">
        <title>Comparative genomics of Steinernema reveals deeply conserved gene regulatory networks.</title>
        <authorList>
            <person name="Dillman A.R."/>
            <person name="Macchietto M."/>
            <person name="Porter C.F."/>
            <person name="Rogers A."/>
            <person name="Williams B."/>
            <person name="Antoshechkin I."/>
            <person name="Lee M.M."/>
            <person name="Goodwin Z."/>
            <person name="Lu X."/>
            <person name="Lewis E.E."/>
            <person name="Goodrich-Blair H."/>
            <person name="Stock S.P."/>
            <person name="Adams B.J."/>
            <person name="Sternberg P.W."/>
            <person name="Mortazavi A."/>
        </authorList>
    </citation>
    <scope>NUCLEOTIDE SEQUENCE [LARGE SCALE GENOMIC DNA]</scope>
    <source>
        <strain evidence="4 5">ALL</strain>
    </source>
</reference>
<protein>
    <recommendedName>
        <fullName evidence="2">COP9 signalosome complex subunit 6</fullName>
    </recommendedName>
</protein>
<dbReference type="PANTHER" id="PTHR10540">
    <property type="entry name" value="EUKARYOTIC TRANSLATION INITIATION FACTOR 3 SUBUNIT F-RELATED"/>
    <property type="match status" value="1"/>
</dbReference>
<dbReference type="InterPro" id="IPR024969">
    <property type="entry name" value="EIF3F/CSN6-like_C"/>
</dbReference>
<dbReference type="OrthoDB" id="1378at2759"/>
<dbReference type="EMBL" id="AZBU02000006">
    <property type="protein sequence ID" value="TKR72004.1"/>
    <property type="molecule type" value="Genomic_DNA"/>
</dbReference>
<dbReference type="InterPro" id="IPR037518">
    <property type="entry name" value="MPN"/>
</dbReference>
<name>A0A4U5MQW7_STECR</name>
<sequence length="345" mass="38302">MSSADSMMETENGNAPAASTLLRVPVSDVLVHPLVMMNMSEHAIRSRLQNDGQEPPRVFGVLLGRQNGTTAEIVNSFELKPVTGEDLLGETPIDENFMRTRTAQFIEVFSTLHVLGWYCCDASTYDADEYDVKISRQMREFHESPLLVKLNTNITPEMNKVPMLIYHLFNEAKDDLSADGSVAWSQMKWSLKCDDAEQIGVEHIARISANATSDQVSSKGKHLKAQINAVEMLMMRMKLIVQYLKSASEGVLPKNPEILSEMKKLCERIRLLIDAERDDRGKQQIVDYKTAAVLCNMTELAGLLGELIQKTNIISSERGTSIRGGGPNLFGFGGKSGFGSRNPFV</sequence>
<dbReference type="Pfam" id="PF13012">
    <property type="entry name" value="MitMem_reg"/>
    <property type="match status" value="1"/>
</dbReference>
<dbReference type="STRING" id="34508.A0A4U5MQW7"/>
<proteinExistence type="inferred from homology"/>
<dbReference type="GO" id="GO:0008180">
    <property type="term" value="C:COP9 signalosome"/>
    <property type="evidence" value="ECO:0007669"/>
    <property type="project" value="TreeGrafter"/>
</dbReference>
<reference evidence="4 5" key="2">
    <citation type="journal article" date="2019" name="G3 (Bethesda)">
        <title>Hybrid Assembly of the Genome of the Entomopathogenic Nematode Steinernema carpocapsae Identifies the X-Chromosome.</title>
        <authorList>
            <person name="Serra L."/>
            <person name="Macchietto M."/>
            <person name="Macias-Munoz A."/>
            <person name="McGill C.J."/>
            <person name="Rodriguez I.M."/>
            <person name="Rodriguez B."/>
            <person name="Murad R."/>
            <person name="Mortazavi A."/>
        </authorList>
    </citation>
    <scope>NUCLEOTIDE SEQUENCE [LARGE SCALE GENOMIC DNA]</scope>
    <source>
        <strain evidence="4 5">ALL</strain>
    </source>
</reference>